<keyword evidence="1" id="KW-0175">Coiled coil</keyword>
<dbReference type="AlphaFoldDB" id="A0A166FF97"/>
<dbReference type="PATRIC" id="fig|55758.3.peg.52"/>
<keyword evidence="2" id="KW-0472">Membrane</keyword>
<keyword evidence="4" id="KW-1185">Reference proteome</keyword>
<evidence type="ECO:0000313" key="3">
    <source>
        <dbReference type="EMBL" id="KZX17616.1"/>
    </source>
</evidence>
<keyword evidence="2" id="KW-0812">Transmembrane</keyword>
<dbReference type="STRING" id="55758.MBFIL_00450"/>
<evidence type="ECO:0000313" key="4">
    <source>
        <dbReference type="Proteomes" id="UP000077066"/>
    </source>
</evidence>
<dbReference type="Proteomes" id="UP000077066">
    <property type="component" value="Unassembled WGS sequence"/>
</dbReference>
<dbReference type="RefSeq" id="WP_084266235.1">
    <property type="nucleotide sequence ID" value="NZ_LWMT01000006.1"/>
</dbReference>
<accession>A0A166FF97</accession>
<evidence type="ECO:0000256" key="2">
    <source>
        <dbReference type="SAM" id="Phobius"/>
    </source>
</evidence>
<feature type="coiled-coil region" evidence="1">
    <location>
        <begin position="73"/>
        <end position="108"/>
    </location>
</feature>
<sequence length="326" mass="36699">MEIIKKLSIDNKGNIFAIGSILLIIPIILIAIMILNLSIDSSQINTNSIASNSFNYEIEDYRRNIGIIGYETIENLSEEAIETKIAISDSREEIKKKLQEKLDEKSNQYYNNSNTQIKASVLYVDNNEDPFHITIKTELSGVKDNQEYQEIIENNISIIGLKDPLPPLICGNDSNFTIDENGKYNYGNSLFNYLNAKNTTNPQEYINATSPATIKPCPYDPYIQHGVGVTMKNCVDNGYYHESADGSCYLCRLEGKGYCYHYGMETFIIVNKSSSNTLIKSTSASDHVIFGYDSYPGESIVFYREENSLNNIIILDDSHKAKYGLG</sequence>
<proteinExistence type="predicted"/>
<reference evidence="3 4" key="1">
    <citation type="submission" date="2016-04" db="EMBL/GenBank/DDBJ databases">
        <title>Genome sequence of Methanobrevibacter filiformis DSM 11501.</title>
        <authorList>
            <person name="Poehlein A."/>
            <person name="Seedorf H."/>
            <person name="Daniel R."/>
        </authorList>
    </citation>
    <scope>NUCLEOTIDE SEQUENCE [LARGE SCALE GENOMIC DNA]</scope>
    <source>
        <strain evidence="3 4">DSM 11501</strain>
    </source>
</reference>
<keyword evidence="2" id="KW-1133">Transmembrane helix</keyword>
<comment type="caution">
    <text evidence="3">The sequence shown here is derived from an EMBL/GenBank/DDBJ whole genome shotgun (WGS) entry which is preliminary data.</text>
</comment>
<feature type="transmembrane region" description="Helical" evidence="2">
    <location>
        <begin position="15"/>
        <end position="39"/>
    </location>
</feature>
<dbReference type="EMBL" id="LWMT01000006">
    <property type="protein sequence ID" value="KZX17616.1"/>
    <property type="molecule type" value="Genomic_DNA"/>
</dbReference>
<dbReference type="OrthoDB" id="82543at2157"/>
<gene>
    <name evidence="3" type="ORF">MBFIL_00450</name>
</gene>
<organism evidence="3 4">
    <name type="scientific">Methanobrevibacter filiformis</name>
    <dbReference type="NCBI Taxonomy" id="55758"/>
    <lineage>
        <taxon>Archaea</taxon>
        <taxon>Methanobacteriati</taxon>
        <taxon>Methanobacteriota</taxon>
        <taxon>Methanomada group</taxon>
        <taxon>Methanobacteria</taxon>
        <taxon>Methanobacteriales</taxon>
        <taxon>Methanobacteriaceae</taxon>
        <taxon>Methanobrevibacter</taxon>
    </lineage>
</organism>
<protein>
    <submittedName>
        <fullName evidence="3">Uncharacterized protein</fullName>
    </submittedName>
</protein>
<name>A0A166FF97_9EURY</name>
<evidence type="ECO:0000256" key="1">
    <source>
        <dbReference type="SAM" id="Coils"/>
    </source>
</evidence>